<dbReference type="InterPro" id="IPR036770">
    <property type="entry name" value="Ankyrin_rpt-contain_sf"/>
</dbReference>
<dbReference type="Proteomes" id="UP001438707">
    <property type="component" value="Unassembled WGS sequence"/>
</dbReference>
<organism evidence="4 5">
    <name type="scientific">Apatococcus lobatus</name>
    <dbReference type="NCBI Taxonomy" id="904363"/>
    <lineage>
        <taxon>Eukaryota</taxon>
        <taxon>Viridiplantae</taxon>
        <taxon>Chlorophyta</taxon>
        <taxon>core chlorophytes</taxon>
        <taxon>Trebouxiophyceae</taxon>
        <taxon>Chlorellales</taxon>
        <taxon>Chlorellaceae</taxon>
        <taxon>Apatococcus</taxon>
    </lineage>
</organism>
<dbReference type="InterPro" id="IPR050745">
    <property type="entry name" value="Multifunctional_regulatory"/>
</dbReference>
<dbReference type="SMART" id="SM00248">
    <property type="entry name" value="ANK"/>
    <property type="match status" value="2"/>
</dbReference>
<feature type="repeat" description="ANK" evidence="3">
    <location>
        <begin position="95"/>
        <end position="133"/>
    </location>
</feature>
<evidence type="ECO:0000256" key="3">
    <source>
        <dbReference type="PROSITE-ProRule" id="PRU00023"/>
    </source>
</evidence>
<proteinExistence type="predicted"/>
<dbReference type="PANTHER" id="PTHR24189">
    <property type="entry name" value="MYOTROPHIN"/>
    <property type="match status" value="1"/>
</dbReference>
<dbReference type="AlphaFoldDB" id="A0AAW1RFF8"/>
<protein>
    <submittedName>
        <fullName evidence="4">Uncharacterized protein</fullName>
    </submittedName>
</protein>
<evidence type="ECO:0000313" key="5">
    <source>
        <dbReference type="Proteomes" id="UP001438707"/>
    </source>
</evidence>
<name>A0AAW1RFF8_9CHLO</name>
<sequence length="265" mass="29486">MEGPKEILGYTWSGIEYGEPPSCRFSFFEYCDAIRLGKLELFKAIERESTGWWTTELDRGAGSVLHIAVDHGQLECVKFLVEQRGANVNQQDCRRGWTPLHRCARMAHHRHAPYLHIFQYLLDHGADAELMTFHGFEDLVQGTNGPPLSVLDVAVTKGKGWQLDEVRQILLKQMRGASTICKTPAFVYSGPSIGRDAQAVVEAWALLPKHYPPAQWRPPPAAGFLAAQGMRLATTEPWCTAGGTCVRPLTDAELSRQSRLAAVES</sequence>
<accession>A0AAW1RFF8</accession>
<keyword evidence="2 3" id="KW-0040">ANK repeat</keyword>
<keyword evidence="5" id="KW-1185">Reference proteome</keyword>
<evidence type="ECO:0000313" key="4">
    <source>
        <dbReference type="EMBL" id="KAK9832373.1"/>
    </source>
</evidence>
<dbReference type="PROSITE" id="PS50297">
    <property type="entry name" value="ANK_REP_REGION"/>
    <property type="match status" value="1"/>
</dbReference>
<comment type="caution">
    <text evidence="4">The sequence shown here is derived from an EMBL/GenBank/DDBJ whole genome shotgun (WGS) entry which is preliminary data.</text>
</comment>
<dbReference type="Gene3D" id="1.25.40.20">
    <property type="entry name" value="Ankyrin repeat-containing domain"/>
    <property type="match status" value="2"/>
</dbReference>
<gene>
    <name evidence="4" type="ORF">WJX74_008019</name>
</gene>
<reference evidence="4 5" key="1">
    <citation type="journal article" date="2024" name="Nat. Commun.">
        <title>Phylogenomics reveals the evolutionary origins of lichenization in chlorophyte algae.</title>
        <authorList>
            <person name="Puginier C."/>
            <person name="Libourel C."/>
            <person name="Otte J."/>
            <person name="Skaloud P."/>
            <person name="Haon M."/>
            <person name="Grisel S."/>
            <person name="Petersen M."/>
            <person name="Berrin J.G."/>
            <person name="Delaux P.M."/>
            <person name="Dal Grande F."/>
            <person name="Keller J."/>
        </authorList>
    </citation>
    <scope>NUCLEOTIDE SEQUENCE [LARGE SCALE GENOMIC DNA]</scope>
    <source>
        <strain evidence="4 5">SAG 2145</strain>
    </source>
</reference>
<dbReference type="InterPro" id="IPR002110">
    <property type="entry name" value="Ankyrin_rpt"/>
</dbReference>
<dbReference type="PROSITE" id="PS50088">
    <property type="entry name" value="ANK_REPEAT"/>
    <property type="match status" value="2"/>
</dbReference>
<dbReference type="SUPFAM" id="SSF48403">
    <property type="entry name" value="Ankyrin repeat"/>
    <property type="match status" value="1"/>
</dbReference>
<evidence type="ECO:0000256" key="2">
    <source>
        <dbReference type="ARBA" id="ARBA00023043"/>
    </source>
</evidence>
<dbReference type="EMBL" id="JALJOS010000012">
    <property type="protein sequence ID" value="KAK9832373.1"/>
    <property type="molecule type" value="Genomic_DNA"/>
</dbReference>
<dbReference type="PANTHER" id="PTHR24189:SF50">
    <property type="entry name" value="ANKYRIN REPEAT AND SOCS BOX PROTEIN 2"/>
    <property type="match status" value="1"/>
</dbReference>
<feature type="repeat" description="ANK" evidence="3">
    <location>
        <begin position="60"/>
        <end position="93"/>
    </location>
</feature>
<keyword evidence="1" id="KW-0677">Repeat</keyword>
<dbReference type="Pfam" id="PF12796">
    <property type="entry name" value="Ank_2"/>
    <property type="match status" value="1"/>
</dbReference>
<evidence type="ECO:0000256" key="1">
    <source>
        <dbReference type="ARBA" id="ARBA00022737"/>
    </source>
</evidence>